<dbReference type="Pfam" id="PF00582">
    <property type="entry name" value="Usp"/>
    <property type="match status" value="2"/>
</dbReference>
<comment type="similarity">
    <text evidence="2">Belongs to the universal stress protein A family.</text>
</comment>
<reference evidence="12" key="1">
    <citation type="submission" date="2015-07" db="EMBL/GenBank/DDBJ databases">
        <title>Genome Of Nitrogen-Fixing Cyanobacterium Nostoc piscinale CENA21 From Solimoes/Amazon River Floodplain Sediments And Comparative Genomics To Uncover Biosynthetic Natural Products Potential.</title>
        <authorList>
            <person name="Leao T.F."/>
            <person name="Leao P.N."/>
            <person name="Guimaraes P.I."/>
            <person name="de Melo A.G.C."/>
            <person name="Ramos R.T.J."/>
            <person name="Silva A."/>
            <person name="Fiore M.F."/>
            <person name="Schneider M.P.C."/>
        </authorList>
    </citation>
    <scope>NUCLEOTIDE SEQUENCE [LARGE SCALE GENOMIC DNA]</scope>
    <source>
        <strain evidence="12">CENA21</strain>
    </source>
</reference>
<evidence type="ECO:0000256" key="4">
    <source>
        <dbReference type="ARBA" id="ARBA00022692"/>
    </source>
</evidence>
<dbReference type="InterPro" id="IPR006016">
    <property type="entry name" value="UspA"/>
</dbReference>
<reference evidence="11 12" key="2">
    <citation type="journal article" date="2016" name="Genome Announc.">
        <title>Draft Genome Sequence of the N2-Fixing Cyanobacterium Nostoc piscinale CENA21, Isolated from the Brazilian Amazon Floodplain.</title>
        <authorList>
            <person name="Leao T."/>
            <person name="Guimaraes P.I."/>
            <person name="de Melo A.G."/>
            <person name="Ramos R.T."/>
            <person name="Leao P.N."/>
            <person name="Silva A."/>
            <person name="Fiore M.F."/>
            <person name="Schneider M.P."/>
        </authorList>
    </citation>
    <scope>NUCLEOTIDE SEQUENCE [LARGE SCALE GENOMIC DNA]</scope>
    <source>
        <strain evidence="11 12">CENA21</strain>
    </source>
</reference>
<feature type="transmembrane region" description="Helical" evidence="8">
    <location>
        <begin position="54"/>
        <end position="73"/>
    </location>
</feature>
<evidence type="ECO:0000313" key="11">
    <source>
        <dbReference type="EMBL" id="ALF56525.1"/>
    </source>
</evidence>
<dbReference type="SUPFAM" id="SSF52402">
    <property type="entry name" value="Adenine nucleotide alpha hydrolases-like"/>
    <property type="match status" value="2"/>
</dbReference>
<evidence type="ECO:0000256" key="8">
    <source>
        <dbReference type="SAM" id="Phobius"/>
    </source>
</evidence>
<evidence type="ECO:0000256" key="3">
    <source>
        <dbReference type="ARBA" id="ARBA00022448"/>
    </source>
</evidence>
<feature type="transmembrane region" description="Helical" evidence="8">
    <location>
        <begin position="280"/>
        <end position="297"/>
    </location>
</feature>
<keyword evidence="6" id="KW-0406">Ion transport</keyword>
<dbReference type="Gene3D" id="1.20.1530.20">
    <property type="match status" value="1"/>
</dbReference>
<dbReference type="InterPro" id="IPR006015">
    <property type="entry name" value="Universal_stress_UspA"/>
</dbReference>
<evidence type="ECO:0000259" key="9">
    <source>
        <dbReference type="Pfam" id="PF00582"/>
    </source>
</evidence>
<dbReference type="STRING" id="224013.ACX27_23575"/>
<dbReference type="Pfam" id="PF00999">
    <property type="entry name" value="Na_H_Exchanger"/>
    <property type="match status" value="1"/>
</dbReference>
<keyword evidence="4 8" id="KW-0812">Transmembrane</keyword>
<evidence type="ECO:0000259" key="10">
    <source>
        <dbReference type="Pfam" id="PF00999"/>
    </source>
</evidence>
<dbReference type="Proteomes" id="UP000062645">
    <property type="component" value="Chromosome"/>
</dbReference>
<gene>
    <name evidence="11" type="ORF">ACX27_23575</name>
</gene>
<evidence type="ECO:0000256" key="2">
    <source>
        <dbReference type="ARBA" id="ARBA00008791"/>
    </source>
</evidence>
<feature type="transmembrane region" description="Helical" evidence="8">
    <location>
        <begin position="309"/>
        <end position="328"/>
    </location>
</feature>
<dbReference type="PATRIC" id="fig|224013.5.peg.5665"/>
<feature type="transmembrane region" description="Helical" evidence="8">
    <location>
        <begin position="25"/>
        <end position="42"/>
    </location>
</feature>
<feature type="transmembrane region" description="Helical" evidence="8">
    <location>
        <begin position="219"/>
        <end position="241"/>
    </location>
</feature>
<dbReference type="InterPro" id="IPR006153">
    <property type="entry name" value="Cation/H_exchanger_TM"/>
</dbReference>
<dbReference type="PRINTS" id="PR01438">
    <property type="entry name" value="UNVRSLSTRESS"/>
</dbReference>
<accession>A0A0M5MJM5</accession>
<dbReference type="KEGG" id="npz:ACX27_23575"/>
<dbReference type="GO" id="GO:1902600">
    <property type="term" value="P:proton transmembrane transport"/>
    <property type="evidence" value="ECO:0007669"/>
    <property type="project" value="InterPro"/>
</dbReference>
<dbReference type="AlphaFoldDB" id="A0A0M5MJM5"/>
<dbReference type="Gene3D" id="3.40.50.620">
    <property type="entry name" value="HUPs"/>
    <property type="match status" value="2"/>
</dbReference>
<feature type="transmembrane region" description="Helical" evidence="8">
    <location>
        <begin position="191"/>
        <end position="213"/>
    </location>
</feature>
<feature type="transmembrane region" description="Helical" evidence="8">
    <location>
        <begin position="340"/>
        <end position="361"/>
    </location>
</feature>
<keyword evidence="5 8" id="KW-1133">Transmembrane helix</keyword>
<keyword evidence="3" id="KW-0813">Transport</keyword>
<feature type="transmembrane region" description="Helical" evidence="8">
    <location>
        <begin position="382"/>
        <end position="399"/>
    </location>
</feature>
<evidence type="ECO:0000256" key="1">
    <source>
        <dbReference type="ARBA" id="ARBA00004141"/>
    </source>
</evidence>
<feature type="domain" description="UspA" evidence="9">
    <location>
        <begin position="608"/>
        <end position="741"/>
    </location>
</feature>
<dbReference type="GO" id="GO:0016020">
    <property type="term" value="C:membrane"/>
    <property type="evidence" value="ECO:0007669"/>
    <property type="project" value="UniProtKB-SubCell"/>
</dbReference>
<keyword evidence="12" id="KW-1185">Reference proteome</keyword>
<feature type="transmembrane region" description="Helical" evidence="8">
    <location>
        <begin position="156"/>
        <end position="179"/>
    </location>
</feature>
<protein>
    <submittedName>
        <fullName evidence="11">Na/H antiporter</fullName>
    </submittedName>
</protein>
<evidence type="ECO:0000256" key="7">
    <source>
        <dbReference type="ARBA" id="ARBA00023136"/>
    </source>
</evidence>
<dbReference type="PANTHER" id="PTHR32468">
    <property type="entry name" value="CATION/H + ANTIPORTER"/>
    <property type="match status" value="1"/>
</dbReference>
<dbReference type="PANTHER" id="PTHR32468:SF0">
    <property type="entry name" value="K(+)_H(+) ANTIPORTER 1"/>
    <property type="match status" value="1"/>
</dbReference>
<dbReference type="CDD" id="cd00293">
    <property type="entry name" value="USP-like"/>
    <property type="match status" value="2"/>
</dbReference>
<evidence type="ECO:0000256" key="6">
    <source>
        <dbReference type="ARBA" id="ARBA00023065"/>
    </source>
</evidence>
<comment type="subcellular location">
    <subcellularLocation>
        <location evidence="1">Membrane</location>
        <topology evidence="1">Multi-pass membrane protein</topology>
    </subcellularLocation>
</comment>
<dbReference type="EMBL" id="CP012036">
    <property type="protein sequence ID" value="ALF56525.1"/>
    <property type="molecule type" value="Genomic_DNA"/>
</dbReference>
<feature type="transmembrane region" description="Helical" evidence="8">
    <location>
        <begin position="122"/>
        <end position="144"/>
    </location>
</feature>
<feature type="domain" description="Cation/H+ exchanger transmembrane" evidence="10">
    <location>
        <begin position="37"/>
        <end position="425"/>
    </location>
</feature>
<feature type="transmembrane region" description="Helical" evidence="8">
    <location>
        <begin position="405"/>
        <end position="423"/>
    </location>
</feature>
<dbReference type="InterPro" id="IPR014729">
    <property type="entry name" value="Rossmann-like_a/b/a_fold"/>
</dbReference>
<organism evidence="11 12">
    <name type="scientific">Nostoc piscinale CENA21</name>
    <dbReference type="NCBI Taxonomy" id="224013"/>
    <lineage>
        <taxon>Bacteria</taxon>
        <taxon>Bacillati</taxon>
        <taxon>Cyanobacteriota</taxon>
        <taxon>Cyanophyceae</taxon>
        <taxon>Nostocales</taxon>
        <taxon>Nostocaceae</taxon>
        <taxon>Nostoc</taxon>
    </lineage>
</organism>
<sequence>MVIHLLSVAQTTSNGLIKPLGHHELLLVLLELSLLLLVARGLGELMRRINQPPVVGELLAGVLLGPSLFGWLLPNLQAQIFPHSQVQSDLLSVISWLGVLFLLIVTGLETDLKLIIRKGKTALLISLGGIVVPFITGFGLGWLLPETFLAEPSKRLVFSLFIATAMSISAVPVIAKVLMDLNLIRRDIGQVTLAAGMTDDTIGWILLSVVSGLASSGQFNFSTVFHSVSAAILFLAIAFTIGRTVVDQILRWADDYIGGMTTSLSIVVILALAAAALTHALGLEAALGAFVMGILAGQSRRFSSQAGHTLEVITAGFLAPIFFATAGLKVNLLTLFVPQTLIFGLVVLAVACIGKFIGAYMGSRVGGLSHWEALAMGSGMNARGAMEIVVATIGLSLGVLNPQMYSIIVMVAIVTSLMAPPLLRWSLSKVVIGEEEAQRLEQEEQASRSFIKQIHRILIPTSGGSNIQLAAQLVGYIAHQNPIEVTALYVQSDKPLQKTSRQLTKAKNFTDKQALAAVEAEMQLPAGITLQTKTLAGRSKAEVILTEAQKNYDLIVLGASERLPSKEALFNLLVDRVVQEAPCPTMVVKSHLPLPQGDSCTIAQQQLKHILVPTIGTESSKYAVEVASTIAAQTGALVTIVNVINVPQVEYIVYEQRSFDTAREISHDLLEQQAAIGRSLGADVKINILHGNPEREILTFAQIHAVDLIVLASNIRMVTGRAFFGHRVDAILSKAQCPVATITIP</sequence>
<evidence type="ECO:0000256" key="5">
    <source>
        <dbReference type="ARBA" id="ARBA00022989"/>
    </source>
</evidence>
<dbReference type="InterPro" id="IPR038770">
    <property type="entry name" value="Na+/solute_symporter_sf"/>
</dbReference>
<keyword evidence="7 8" id="KW-0472">Membrane</keyword>
<dbReference type="InterPro" id="IPR050794">
    <property type="entry name" value="CPA2_transporter"/>
</dbReference>
<evidence type="ECO:0000313" key="12">
    <source>
        <dbReference type="Proteomes" id="UP000062645"/>
    </source>
</evidence>
<feature type="domain" description="UspA" evidence="9">
    <location>
        <begin position="455"/>
        <end position="589"/>
    </location>
</feature>
<proteinExistence type="inferred from homology"/>
<name>A0A0M5MJM5_9NOSO</name>
<dbReference type="GO" id="GO:0015297">
    <property type="term" value="F:antiporter activity"/>
    <property type="evidence" value="ECO:0007669"/>
    <property type="project" value="InterPro"/>
</dbReference>
<feature type="transmembrane region" description="Helical" evidence="8">
    <location>
        <begin position="93"/>
        <end position="110"/>
    </location>
</feature>